<dbReference type="InterPro" id="IPR036969">
    <property type="entry name" value="Citrate_synthase_sf"/>
</dbReference>
<name>A0ABV6G2Y2_9GAMM</name>
<dbReference type="InterPro" id="IPR016143">
    <property type="entry name" value="Citrate_synth-like_sm_a-sub"/>
</dbReference>
<keyword evidence="3 8" id="KW-0816">Tricarboxylic acid cycle</keyword>
<dbReference type="PANTHER" id="PTHR42871">
    <property type="entry name" value="CITRATE SYNTHASE"/>
    <property type="match status" value="1"/>
</dbReference>
<keyword evidence="10" id="KW-0012">Acyltransferase</keyword>
<organism evidence="10 11">
    <name type="scientific">Kushneria aurantia</name>
    <dbReference type="NCBI Taxonomy" id="504092"/>
    <lineage>
        <taxon>Bacteria</taxon>
        <taxon>Pseudomonadati</taxon>
        <taxon>Pseudomonadota</taxon>
        <taxon>Gammaproteobacteria</taxon>
        <taxon>Oceanospirillales</taxon>
        <taxon>Halomonadaceae</taxon>
        <taxon>Kushneria</taxon>
    </lineage>
</organism>
<comment type="caution">
    <text evidence="10">The sequence shown here is derived from an EMBL/GenBank/DDBJ whole genome shotgun (WGS) entry which is preliminary data.</text>
</comment>
<dbReference type="EMBL" id="JBHLVX010000032">
    <property type="protein sequence ID" value="MFC0268009.1"/>
    <property type="molecule type" value="Genomic_DNA"/>
</dbReference>
<dbReference type="Proteomes" id="UP001589814">
    <property type="component" value="Unassembled WGS sequence"/>
</dbReference>
<protein>
    <recommendedName>
        <fullName evidence="6 7">Citrate synthase</fullName>
    </recommendedName>
</protein>
<dbReference type="Gene3D" id="2.20.28.60">
    <property type="match status" value="1"/>
</dbReference>
<dbReference type="CDD" id="cd06114">
    <property type="entry name" value="EcCS_like"/>
    <property type="match status" value="1"/>
</dbReference>
<accession>A0ABV6G2Y2</accession>
<comment type="pathway">
    <text evidence="1 8">Carbohydrate metabolism; tricarboxylic acid cycle; isocitrate from oxaloacetate: step 1/2.</text>
</comment>
<evidence type="ECO:0000256" key="6">
    <source>
        <dbReference type="NCBIfam" id="TIGR01798"/>
    </source>
</evidence>
<dbReference type="PIRSF" id="PIRSF001369">
    <property type="entry name" value="Citrate_synth"/>
    <property type="match status" value="1"/>
</dbReference>
<dbReference type="Pfam" id="PF00285">
    <property type="entry name" value="Citrate_synt"/>
    <property type="match status" value="1"/>
</dbReference>
<dbReference type="Gene3D" id="1.10.230.10">
    <property type="entry name" value="Cytochrome P450-Terp, domain 2"/>
    <property type="match status" value="1"/>
</dbReference>
<comment type="similarity">
    <text evidence="2 7 9">Belongs to the citrate synthase family.</text>
</comment>
<evidence type="ECO:0000313" key="10">
    <source>
        <dbReference type="EMBL" id="MFC0268009.1"/>
    </source>
</evidence>
<evidence type="ECO:0000256" key="4">
    <source>
        <dbReference type="ARBA" id="ARBA00022679"/>
    </source>
</evidence>
<dbReference type="NCBIfam" id="NF004126">
    <property type="entry name" value="PRK05614.1"/>
    <property type="match status" value="1"/>
</dbReference>
<evidence type="ECO:0000256" key="9">
    <source>
        <dbReference type="RuleBase" id="RU003406"/>
    </source>
</evidence>
<reference evidence="10 11" key="1">
    <citation type="submission" date="2024-09" db="EMBL/GenBank/DDBJ databases">
        <authorList>
            <person name="Sun Q."/>
            <person name="Mori K."/>
        </authorList>
    </citation>
    <scope>NUCLEOTIDE SEQUENCE [LARGE SCALE GENOMIC DNA]</scope>
    <source>
        <strain evidence="10 11">CCM 7415</strain>
    </source>
</reference>
<evidence type="ECO:0000256" key="1">
    <source>
        <dbReference type="ARBA" id="ARBA00004751"/>
    </source>
</evidence>
<evidence type="ECO:0000313" key="11">
    <source>
        <dbReference type="Proteomes" id="UP001589814"/>
    </source>
</evidence>
<comment type="catalytic activity">
    <reaction evidence="5 8">
        <text>oxaloacetate + acetyl-CoA + H2O = citrate + CoA + H(+)</text>
        <dbReference type="Rhea" id="RHEA:16845"/>
        <dbReference type="ChEBI" id="CHEBI:15377"/>
        <dbReference type="ChEBI" id="CHEBI:15378"/>
        <dbReference type="ChEBI" id="CHEBI:16452"/>
        <dbReference type="ChEBI" id="CHEBI:16947"/>
        <dbReference type="ChEBI" id="CHEBI:57287"/>
        <dbReference type="ChEBI" id="CHEBI:57288"/>
        <dbReference type="EC" id="2.3.3.16"/>
    </reaction>
</comment>
<dbReference type="InterPro" id="IPR010953">
    <property type="entry name" value="Citrate_synthase_typ-I"/>
</dbReference>
<keyword evidence="11" id="KW-1185">Reference proteome</keyword>
<dbReference type="InterPro" id="IPR002020">
    <property type="entry name" value="Citrate_synthase"/>
</dbReference>
<evidence type="ECO:0000256" key="2">
    <source>
        <dbReference type="ARBA" id="ARBA00010566"/>
    </source>
</evidence>
<dbReference type="PROSITE" id="PS00480">
    <property type="entry name" value="CITRATE_SYNTHASE"/>
    <property type="match status" value="1"/>
</dbReference>
<keyword evidence="4 7" id="KW-0808">Transferase</keyword>
<evidence type="ECO:0000256" key="7">
    <source>
        <dbReference type="PIRNR" id="PIRNR001369"/>
    </source>
</evidence>
<dbReference type="InterPro" id="IPR016142">
    <property type="entry name" value="Citrate_synth-like_lrg_a-sub"/>
</dbReference>
<dbReference type="InterPro" id="IPR024176">
    <property type="entry name" value="Citrate_synthase_bac-typ"/>
</dbReference>
<dbReference type="InterPro" id="IPR019810">
    <property type="entry name" value="Citrate_synthase_AS"/>
</dbReference>
<proteinExistence type="inferred from homology"/>
<dbReference type="GO" id="GO:0036440">
    <property type="term" value="F:citrate synthase activity"/>
    <property type="evidence" value="ECO:0007669"/>
    <property type="project" value="UniProtKB-EC"/>
</dbReference>
<evidence type="ECO:0000256" key="8">
    <source>
        <dbReference type="RuleBase" id="RU003370"/>
    </source>
</evidence>
<gene>
    <name evidence="10" type="primary">gltA</name>
    <name evidence="10" type="ORF">ACFFHW_08430</name>
</gene>
<dbReference type="RefSeq" id="WP_019950886.1">
    <property type="nucleotide sequence ID" value="NZ_JBHLVX010000032.1"/>
</dbReference>
<dbReference type="PRINTS" id="PR00143">
    <property type="entry name" value="CITRTSNTHASE"/>
</dbReference>
<sequence>MAERKATLNIDGLDQTVELPVYSGTAGPDVVDVRGLIDHGYFTYDPGFVSTAACESGITFIDGANGILLHRGYSIESLAEHSNHTEMSYLLLNGELPDTTQYEEFRYSVSRHTMVHEQIANFFKGFRRDAHPMAVLCGVAGALSAFYHDNLDITQEYDRTVSAIRLIAKMPTLAAMCYKYNIGQPFAYPRNDLNYAENFLYMMFSNPCEEYRVNPVAAKAMDRIFMLHADHEQNASTSTVRLAGSTGANPFACISAGIAALWGPAHGGANEAVLNMLAEIGDESEENIQRFVDRAKDKQDSFRLMGFGHRVYRNFDPRAKVMKQTCDEVLEELGMGDDPQLKIAKRLEEIALEDDYFIQRKLYPNVDFYSGIILRALGVPKNMFTVIFAVARTTGWISHWNEMITMGTRIGRPRQLYKGYTQRDYPVSS</sequence>
<evidence type="ECO:0000256" key="3">
    <source>
        <dbReference type="ARBA" id="ARBA00022532"/>
    </source>
</evidence>
<dbReference type="PANTHER" id="PTHR42871:SF1">
    <property type="entry name" value="CITRATE SYNTHASE"/>
    <property type="match status" value="1"/>
</dbReference>
<dbReference type="NCBIfam" id="TIGR01798">
    <property type="entry name" value="cit_synth_I"/>
    <property type="match status" value="1"/>
</dbReference>
<dbReference type="Gene3D" id="1.10.580.10">
    <property type="entry name" value="Citrate Synthase, domain 1"/>
    <property type="match status" value="1"/>
</dbReference>
<dbReference type="SUPFAM" id="SSF48256">
    <property type="entry name" value="Citrate synthase"/>
    <property type="match status" value="1"/>
</dbReference>
<evidence type="ECO:0000256" key="5">
    <source>
        <dbReference type="ARBA" id="ARBA00049288"/>
    </source>
</evidence>